<name>A0A4Y7R7B8_9FIRM</name>
<dbReference type="Gene3D" id="3.20.20.450">
    <property type="entry name" value="EAL domain"/>
    <property type="match status" value="1"/>
</dbReference>
<evidence type="ECO:0000259" key="1">
    <source>
        <dbReference type="PROSITE" id="PS50883"/>
    </source>
</evidence>
<keyword evidence="3" id="KW-1185">Reference proteome</keyword>
<dbReference type="PANTHER" id="PTHR33121">
    <property type="entry name" value="CYCLIC DI-GMP PHOSPHODIESTERASE PDEF"/>
    <property type="match status" value="1"/>
</dbReference>
<evidence type="ECO:0000313" key="3">
    <source>
        <dbReference type="Proteomes" id="UP000298324"/>
    </source>
</evidence>
<reference evidence="2 3" key="1">
    <citation type="journal article" date="2018" name="Environ. Microbiol.">
        <title>Novel energy conservation strategies and behaviour of Pelotomaculum schinkii driving syntrophic propionate catabolism.</title>
        <authorList>
            <person name="Hidalgo-Ahumada C.A.P."/>
            <person name="Nobu M.K."/>
            <person name="Narihiro T."/>
            <person name="Tamaki H."/>
            <person name="Liu W.T."/>
            <person name="Kamagata Y."/>
            <person name="Stams A.J.M."/>
            <person name="Imachi H."/>
            <person name="Sousa D.Z."/>
        </authorList>
    </citation>
    <scope>NUCLEOTIDE SEQUENCE [LARGE SCALE GENOMIC DNA]</scope>
    <source>
        <strain evidence="2 3">HH</strain>
    </source>
</reference>
<sequence length="253" mass="28306">MNLKKTLENVLANRLITTVFQPVIHIETGRIIGYEALSRGPEGPLQEPLVLFSLATEFGYAMKLEQLCLASAMENSISMPTNLRLFINLSPFAVENGILDVFDHELTELTVIEITEAGVINDYSKVKKVIDFYRRRGIKIAVDDVGNGYDRLRSIAELEPDWIKIDRGLIQGCYENKGRRRVLKHLVALAAELKAKVVAEGIEKVDELNIAGVIGIHYAQGFYLGKPQSKPWENLMCAGDNSHLSPYLVSKCF</sequence>
<dbReference type="PROSITE" id="PS50883">
    <property type="entry name" value="EAL"/>
    <property type="match status" value="1"/>
</dbReference>
<protein>
    <submittedName>
        <fullName evidence="2">Putative membrane protein YjcC</fullName>
    </submittedName>
</protein>
<dbReference type="EMBL" id="QFGA01000003">
    <property type="protein sequence ID" value="TEB04737.1"/>
    <property type="molecule type" value="Genomic_DNA"/>
</dbReference>
<dbReference type="InterPro" id="IPR050706">
    <property type="entry name" value="Cyclic-di-GMP_PDE-like"/>
</dbReference>
<accession>A0A4Y7R7B8</accession>
<dbReference type="GO" id="GO:0071111">
    <property type="term" value="F:cyclic-guanylate-specific phosphodiesterase activity"/>
    <property type="evidence" value="ECO:0007669"/>
    <property type="project" value="InterPro"/>
</dbReference>
<dbReference type="Proteomes" id="UP000298324">
    <property type="component" value="Unassembled WGS sequence"/>
</dbReference>
<dbReference type="AlphaFoldDB" id="A0A4Y7R7B8"/>
<dbReference type="Pfam" id="PF00563">
    <property type="entry name" value="EAL"/>
    <property type="match status" value="1"/>
</dbReference>
<dbReference type="InterPro" id="IPR035919">
    <property type="entry name" value="EAL_sf"/>
</dbReference>
<dbReference type="SUPFAM" id="SSF141868">
    <property type="entry name" value="EAL domain-like"/>
    <property type="match status" value="1"/>
</dbReference>
<gene>
    <name evidence="2" type="primary">yjcC_1</name>
    <name evidence="2" type="ORF">Psch_03499</name>
</gene>
<dbReference type="PANTHER" id="PTHR33121:SF76">
    <property type="entry name" value="SIGNALING PROTEIN"/>
    <property type="match status" value="1"/>
</dbReference>
<proteinExistence type="predicted"/>
<dbReference type="InterPro" id="IPR001633">
    <property type="entry name" value="EAL_dom"/>
</dbReference>
<dbReference type="SMART" id="SM00052">
    <property type="entry name" value="EAL"/>
    <property type="match status" value="1"/>
</dbReference>
<feature type="domain" description="EAL" evidence="1">
    <location>
        <begin position="1"/>
        <end position="241"/>
    </location>
</feature>
<comment type="caution">
    <text evidence="2">The sequence shown here is derived from an EMBL/GenBank/DDBJ whole genome shotgun (WGS) entry which is preliminary data.</text>
</comment>
<organism evidence="2 3">
    <name type="scientific">Pelotomaculum schinkii</name>
    <dbReference type="NCBI Taxonomy" id="78350"/>
    <lineage>
        <taxon>Bacteria</taxon>
        <taxon>Bacillati</taxon>
        <taxon>Bacillota</taxon>
        <taxon>Clostridia</taxon>
        <taxon>Eubacteriales</taxon>
        <taxon>Desulfotomaculaceae</taxon>
        <taxon>Pelotomaculum</taxon>
    </lineage>
</organism>
<evidence type="ECO:0000313" key="2">
    <source>
        <dbReference type="EMBL" id="TEB04737.1"/>
    </source>
</evidence>
<dbReference type="CDD" id="cd01948">
    <property type="entry name" value="EAL"/>
    <property type="match status" value="1"/>
</dbReference>